<sequence>MVLGHTIPDAEDGEPAIHNRQARYLDTQYPTQRMGNPLYTISSRKAGRGYKKEGKVVRSLHRLYTYLQLQSSFQHHSEHLVLRSIATHVHTDSPPTLSLMDSFDSELAALFPITTVSSHVSDGEASSLPVDEEAKGNGGTTYCVMA</sequence>
<comment type="caution">
    <text evidence="1">The sequence shown here is derived from an EMBL/GenBank/DDBJ whole genome shotgun (WGS) entry which is preliminary data.</text>
</comment>
<proteinExistence type="predicted"/>
<dbReference type="AlphaFoldDB" id="A0A9P3Q0A5"/>
<dbReference type="EMBL" id="BRPK01000018">
    <property type="protein sequence ID" value="GLB44744.1"/>
    <property type="molecule type" value="Genomic_DNA"/>
</dbReference>
<keyword evidence="2" id="KW-1185">Reference proteome</keyword>
<accession>A0A9P3Q0A5</accession>
<protein>
    <submittedName>
        <fullName evidence="1">Uncharacterized protein</fullName>
    </submittedName>
</protein>
<reference evidence="1" key="1">
    <citation type="submission" date="2022-07" db="EMBL/GenBank/DDBJ databases">
        <title>The genome of Lyophyllum shimeji provides insight into the initial evolution of ectomycorrhizal fungal genome.</title>
        <authorList>
            <person name="Kobayashi Y."/>
            <person name="Shibata T."/>
            <person name="Hirakawa H."/>
            <person name="Shigenobu S."/>
            <person name="Nishiyama T."/>
            <person name="Yamada A."/>
            <person name="Hasebe M."/>
            <person name="Kawaguchi M."/>
        </authorList>
    </citation>
    <scope>NUCLEOTIDE SEQUENCE</scope>
    <source>
        <strain evidence="1">AT787</strain>
    </source>
</reference>
<organism evidence="1 2">
    <name type="scientific">Lyophyllum shimeji</name>
    <name type="common">Hon-shimeji</name>
    <name type="synonym">Tricholoma shimeji</name>
    <dbReference type="NCBI Taxonomy" id="47721"/>
    <lineage>
        <taxon>Eukaryota</taxon>
        <taxon>Fungi</taxon>
        <taxon>Dikarya</taxon>
        <taxon>Basidiomycota</taxon>
        <taxon>Agaricomycotina</taxon>
        <taxon>Agaricomycetes</taxon>
        <taxon>Agaricomycetidae</taxon>
        <taxon>Agaricales</taxon>
        <taxon>Tricholomatineae</taxon>
        <taxon>Lyophyllaceae</taxon>
        <taxon>Lyophyllum</taxon>
    </lineage>
</organism>
<dbReference type="Proteomes" id="UP001063166">
    <property type="component" value="Unassembled WGS sequence"/>
</dbReference>
<name>A0A9P3Q0A5_LYOSH</name>
<gene>
    <name evidence="1" type="ORF">LshimejAT787_1800810</name>
</gene>
<evidence type="ECO:0000313" key="2">
    <source>
        <dbReference type="Proteomes" id="UP001063166"/>
    </source>
</evidence>
<evidence type="ECO:0000313" key="1">
    <source>
        <dbReference type="EMBL" id="GLB44744.1"/>
    </source>
</evidence>